<protein>
    <recommendedName>
        <fullName evidence="3">Cytoplasmic protein</fullName>
    </recommendedName>
</protein>
<dbReference type="eggNOG" id="ENOG5031BS4">
    <property type="taxonomic scope" value="Bacteria"/>
</dbReference>
<gene>
    <name evidence="2" type="ordered locus">Meso_0872</name>
</gene>
<organism evidence="2">
    <name type="scientific">Chelativorans sp. (strain BNC1)</name>
    <dbReference type="NCBI Taxonomy" id="266779"/>
    <lineage>
        <taxon>Bacteria</taxon>
        <taxon>Pseudomonadati</taxon>
        <taxon>Pseudomonadota</taxon>
        <taxon>Alphaproteobacteria</taxon>
        <taxon>Hyphomicrobiales</taxon>
        <taxon>Phyllobacteriaceae</taxon>
        <taxon>Chelativorans</taxon>
    </lineage>
</organism>
<proteinExistence type="predicted"/>
<dbReference type="EMBL" id="CP000390">
    <property type="protein sequence ID" value="ABG62272.1"/>
    <property type="molecule type" value="Genomic_DNA"/>
</dbReference>
<evidence type="ECO:0000313" key="2">
    <source>
        <dbReference type="EMBL" id="ABG62272.1"/>
    </source>
</evidence>
<dbReference type="STRING" id="266779.Meso_0872"/>
<evidence type="ECO:0008006" key="3">
    <source>
        <dbReference type="Google" id="ProtNLM"/>
    </source>
</evidence>
<accession>Q11K03</accession>
<dbReference type="KEGG" id="mes:Meso_0872"/>
<dbReference type="HOGENOM" id="CLU_165973_0_0_5"/>
<feature type="region of interest" description="Disordered" evidence="1">
    <location>
        <begin position="85"/>
        <end position="120"/>
    </location>
</feature>
<name>Q11K03_CHESB</name>
<dbReference type="AlphaFoldDB" id="Q11K03"/>
<reference evidence="2" key="1">
    <citation type="submission" date="2006-06" db="EMBL/GenBank/DDBJ databases">
        <title>Complete sequence of chromosome of Chelativorans sp. BNC1.</title>
        <authorList>
            <consortium name="US DOE Joint Genome Institute"/>
            <person name="Copeland A."/>
            <person name="Lucas S."/>
            <person name="Lapidus A."/>
            <person name="Barry K."/>
            <person name="Detter J.C."/>
            <person name="Glavina del Rio T."/>
            <person name="Hammon N."/>
            <person name="Israni S."/>
            <person name="Dalin E."/>
            <person name="Tice H."/>
            <person name="Pitluck S."/>
            <person name="Chertkov O."/>
            <person name="Brettin T."/>
            <person name="Bruce D."/>
            <person name="Han C."/>
            <person name="Tapia R."/>
            <person name="Gilna P."/>
            <person name="Schmutz J."/>
            <person name="Larimer F."/>
            <person name="Land M."/>
            <person name="Hauser L."/>
            <person name="Kyrpides N."/>
            <person name="Mikhailova N."/>
            <person name="Richardson P."/>
        </authorList>
    </citation>
    <scope>NUCLEOTIDE SEQUENCE</scope>
    <source>
        <strain evidence="2">BNC1</strain>
    </source>
</reference>
<sequence>MGISRSEAKAFQEDKAKRIAEARQSAAFFLISGIDLSSALETKGEERTALLIRLGRLLERERLKGIRRHWSYDLNRHIALKEAYDSLKPRREERRSPAPSGALRRREGHITAKPQNKSGA</sequence>
<feature type="compositionally biased region" description="Basic and acidic residues" evidence="1">
    <location>
        <begin position="85"/>
        <end position="96"/>
    </location>
</feature>
<evidence type="ECO:0000256" key="1">
    <source>
        <dbReference type="SAM" id="MobiDB-lite"/>
    </source>
</evidence>